<name>A0AA86TLR0_9EUKA</name>
<dbReference type="EMBL" id="CATOUU010000108">
    <property type="protein sequence ID" value="CAI9916663.1"/>
    <property type="molecule type" value="Genomic_DNA"/>
</dbReference>
<gene>
    <name evidence="2" type="ORF">HINF_LOCUS20038</name>
    <name evidence="1" type="ORF">HINF_LOCUS4308</name>
</gene>
<evidence type="ECO:0000313" key="1">
    <source>
        <dbReference type="EMBL" id="CAI9916663.1"/>
    </source>
</evidence>
<comment type="caution">
    <text evidence="1">The sequence shown here is derived from an EMBL/GenBank/DDBJ whole genome shotgun (WGS) entry which is preliminary data.</text>
</comment>
<reference evidence="2 3" key="2">
    <citation type="submission" date="2024-07" db="EMBL/GenBank/DDBJ databases">
        <authorList>
            <person name="Akdeniz Z."/>
        </authorList>
    </citation>
    <scope>NUCLEOTIDE SEQUENCE [LARGE SCALE GENOMIC DNA]</scope>
</reference>
<dbReference type="EMBL" id="CAXDID020000053">
    <property type="protein sequence ID" value="CAL6006189.1"/>
    <property type="molecule type" value="Genomic_DNA"/>
</dbReference>
<evidence type="ECO:0000313" key="2">
    <source>
        <dbReference type="EMBL" id="CAL6006189.1"/>
    </source>
</evidence>
<sequence>MFQSKNVQMEPDSNPYLLFYIDQRTSLQLHVHYFKHICIYILIFGALKFGTYDEITPRIAYTLQNYRRQLPNEAFRYLTNTRFVKEKEDIIPTQCPNCGGKNYHTMKQTTMKQKSLRIPHRCPRQNC</sequence>
<accession>A0AA86TLR0</accession>
<evidence type="ECO:0000313" key="3">
    <source>
        <dbReference type="Proteomes" id="UP001642409"/>
    </source>
</evidence>
<reference evidence="1" key="1">
    <citation type="submission" date="2023-06" db="EMBL/GenBank/DDBJ databases">
        <authorList>
            <person name="Kurt Z."/>
        </authorList>
    </citation>
    <scope>NUCLEOTIDE SEQUENCE</scope>
</reference>
<organism evidence="1">
    <name type="scientific">Hexamita inflata</name>
    <dbReference type="NCBI Taxonomy" id="28002"/>
    <lineage>
        <taxon>Eukaryota</taxon>
        <taxon>Metamonada</taxon>
        <taxon>Diplomonadida</taxon>
        <taxon>Hexamitidae</taxon>
        <taxon>Hexamitinae</taxon>
        <taxon>Hexamita</taxon>
    </lineage>
</organism>
<proteinExistence type="predicted"/>
<dbReference type="Proteomes" id="UP001642409">
    <property type="component" value="Unassembled WGS sequence"/>
</dbReference>
<keyword evidence="3" id="KW-1185">Reference proteome</keyword>
<protein>
    <submittedName>
        <fullName evidence="2">Hypothetical_protein</fullName>
    </submittedName>
</protein>
<dbReference type="AlphaFoldDB" id="A0AA86TLR0"/>